<dbReference type="EnsemblMetazoa" id="CLYHEMT015183.1">
    <property type="protein sequence ID" value="CLYHEMP015183.1"/>
    <property type="gene ID" value="CLYHEMG015183"/>
</dbReference>
<feature type="region of interest" description="Disordered" evidence="1">
    <location>
        <begin position="226"/>
        <end position="245"/>
    </location>
</feature>
<organism evidence="2 3">
    <name type="scientific">Clytia hemisphaerica</name>
    <dbReference type="NCBI Taxonomy" id="252671"/>
    <lineage>
        <taxon>Eukaryota</taxon>
        <taxon>Metazoa</taxon>
        <taxon>Cnidaria</taxon>
        <taxon>Hydrozoa</taxon>
        <taxon>Hydroidolina</taxon>
        <taxon>Leptothecata</taxon>
        <taxon>Obeliida</taxon>
        <taxon>Clytiidae</taxon>
        <taxon>Clytia</taxon>
    </lineage>
</organism>
<proteinExistence type="predicted"/>
<dbReference type="Proteomes" id="UP000594262">
    <property type="component" value="Unplaced"/>
</dbReference>
<feature type="region of interest" description="Disordered" evidence="1">
    <location>
        <begin position="277"/>
        <end position="316"/>
    </location>
</feature>
<protein>
    <submittedName>
        <fullName evidence="2">Uncharacterized protein</fullName>
    </submittedName>
</protein>
<name>A0A7M6DLN6_9CNID</name>
<keyword evidence="3" id="KW-1185">Reference proteome</keyword>
<sequence>MESPLAMDSNEIIFNNQKHKQRSIMQPFDCKDTWADLHKQMNDSVEYTDFFRFSQSIYKNRINNDVNFLEIMENPEEIKSGFRYLQSRCNELHNYVTELESEVDSSSSIIKQLKKFAFKQMCSAEKKLLSNMFNISSESKYLRGNFHDHQFVYIDNLVLLDERLDEVEDVDVLKKMYTYLKQRFTELQKYSLIQESKIEDCKNLMDELFGKIEGENEEDAFPFVDSPEDRVGHSPEAEKRVVNSPEAEGRVVHFPEVEGRVVHSPKEKGQIIRSPEAERRVVHSPEAEGRVVHSPEAEGRVVHSPEVKDSPVSYHRRTPVDVEQRKVMSPEHVMRYTPLDEDDDSSFFENQRVSPELESPEDHEEYDYENEFDEEQMYYDNRSVIRKPQRAVMPEAVAPKGLPPIPTHVVSNKRIAPESKFKIFKEKVKSYNNIGSTGYGKSKPRRNEFNMATILPPVQSRVVKRQPIVVESQQSMHSEYELAIKRTSIKGIVKPSLLNKDIFRLRDPSVRVRGAPKQQDVHQELNKTPVLPSIFQQRDLIQTVSPQNQIRQSCVAPQNQAPQTLALPRIPQPPIQPKQSIQQTVSRIPRLPNIQQSQPKQGQIQSRIPQPPKGERTRHTANKFMQRRIARFQ</sequence>
<dbReference type="AlphaFoldDB" id="A0A7M6DLN6"/>
<feature type="region of interest" description="Disordered" evidence="1">
    <location>
        <begin position="593"/>
        <end position="619"/>
    </location>
</feature>
<evidence type="ECO:0000313" key="2">
    <source>
        <dbReference type="EnsemblMetazoa" id="CLYHEMP015183.1"/>
    </source>
</evidence>
<feature type="compositionally biased region" description="Low complexity" evidence="1">
    <location>
        <begin position="594"/>
        <end position="606"/>
    </location>
</feature>
<evidence type="ECO:0000256" key="1">
    <source>
        <dbReference type="SAM" id="MobiDB-lite"/>
    </source>
</evidence>
<evidence type="ECO:0000313" key="3">
    <source>
        <dbReference type="Proteomes" id="UP000594262"/>
    </source>
</evidence>
<feature type="compositionally biased region" description="Basic and acidic residues" evidence="1">
    <location>
        <begin position="227"/>
        <end position="245"/>
    </location>
</feature>
<accession>A0A7M6DLN6</accession>
<feature type="compositionally biased region" description="Basic and acidic residues" evidence="1">
    <location>
        <begin position="277"/>
        <end position="309"/>
    </location>
</feature>
<reference evidence="2" key="1">
    <citation type="submission" date="2021-01" db="UniProtKB">
        <authorList>
            <consortium name="EnsemblMetazoa"/>
        </authorList>
    </citation>
    <scope>IDENTIFICATION</scope>
</reference>